<protein>
    <submittedName>
        <fullName evidence="5">2-oxoglutarate oxidoreductase, delta subunit</fullName>
    </submittedName>
</protein>
<dbReference type="GO" id="GO:0046872">
    <property type="term" value="F:metal ion binding"/>
    <property type="evidence" value="ECO:0007669"/>
    <property type="project" value="UniProtKB-KW"/>
</dbReference>
<evidence type="ECO:0000259" key="4">
    <source>
        <dbReference type="PROSITE" id="PS51379"/>
    </source>
</evidence>
<dbReference type="PANTHER" id="PTHR43122:SF1">
    <property type="entry name" value="IRON-SULFUR-BINDING PROTEIN"/>
    <property type="match status" value="1"/>
</dbReference>
<dbReference type="PROSITE" id="PS51379">
    <property type="entry name" value="4FE4S_FER_2"/>
    <property type="match status" value="2"/>
</dbReference>
<feature type="domain" description="4Fe-4S ferredoxin-type" evidence="4">
    <location>
        <begin position="41"/>
        <end position="69"/>
    </location>
</feature>
<dbReference type="PANTHER" id="PTHR43122">
    <property type="entry name" value="FERREDOXIN SUBUNIT OF PYRUVATE:FLAVODOXIN OXIDOREDUCTASE-RELATED"/>
    <property type="match status" value="1"/>
</dbReference>
<dbReference type="RefSeq" id="WP_104371125.1">
    <property type="nucleotide sequence ID" value="NZ_BFAV01000045.1"/>
</dbReference>
<dbReference type="Proteomes" id="UP000239549">
    <property type="component" value="Unassembled WGS sequence"/>
</dbReference>
<dbReference type="SUPFAM" id="SSF54862">
    <property type="entry name" value="4Fe-4S ferredoxins"/>
    <property type="match status" value="1"/>
</dbReference>
<dbReference type="InterPro" id="IPR017900">
    <property type="entry name" value="4Fe4S_Fe_S_CS"/>
</dbReference>
<reference evidence="6" key="1">
    <citation type="submission" date="2018-02" db="EMBL/GenBank/DDBJ databases">
        <title>Genome sequence of Desulfocucumis palustris strain NAW-5.</title>
        <authorList>
            <person name="Watanabe M."/>
            <person name="Kojima H."/>
            <person name="Fukui M."/>
        </authorList>
    </citation>
    <scope>NUCLEOTIDE SEQUENCE [LARGE SCALE GENOMIC DNA]</scope>
    <source>
        <strain evidence="6">NAW-5</strain>
    </source>
</reference>
<keyword evidence="2" id="KW-0408">Iron</keyword>
<evidence type="ECO:0000256" key="1">
    <source>
        <dbReference type="ARBA" id="ARBA00022723"/>
    </source>
</evidence>
<keyword evidence="1" id="KW-0479">Metal-binding</keyword>
<comment type="caution">
    <text evidence="5">The sequence shown here is derived from an EMBL/GenBank/DDBJ whole genome shotgun (WGS) entry which is preliminary data.</text>
</comment>
<accession>A0A2L2XFI8</accession>
<dbReference type="Pfam" id="PF13237">
    <property type="entry name" value="Fer4_10"/>
    <property type="match status" value="1"/>
</dbReference>
<dbReference type="GO" id="GO:0051536">
    <property type="term" value="F:iron-sulfur cluster binding"/>
    <property type="evidence" value="ECO:0007669"/>
    <property type="project" value="UniProtKB-KW"/>
</dbReference>
<evidence type="ECO:0000256" key="3">
    <source>
        <dbReference type="ARBA" id="ARBA00023014"/>
    </source>
</evidence>
<organism evidence="5 6">
    <name type="scientific">Desulfocucumis palustris</name>
    <dbReference type="NCBI Taxonomy" id="1898651"/>
    <lineage>
        <taxon>Bacteria</taxon>
        <taxon>Bacillati</taxon>
        <taxon>Bacillota</taxon>
        <taxon>Clostridia</taxon>
        <taxon>Eubacteriales</taxon>
        <taxon>Desulfocucumaceae</taxon>
        <taxon>Desulfocucumis</taxon>
    </lineage>
</organism>
<dbReference type="EMBL" id="BFAV01000045">
    <property type="protein sequence ID" value="GBF32621.1"/>
    <property type="molecule type" value="Genomic_DNA"/>
</dbReference>
<evidence type="ECO:0000313" key="5">
    <source>
        <dbReference type="EMBL" id="GBF32621.1"/>
    </source>
</evidence>
<dbReference type="InterPro" id="IPR017896">
    <property type="entry name" value="4Fe4S_Fe-S-bd"/>
</dbReference>
<feature type="domain" description="4Fe-4S ferredoxin-type" evidence="4">
    <location>
        <begin position="10"/>
        <end position="39"/>
    </location>
</feature>
<gene>
    <name evidence="5" type="ORF">DCCM_0817</name>
</gene>
<dbReference type="Gene3D" id="3.30.70.20">
    <property type="match status" value="1"/>
</dbReference>
<evidence type="ECO:0000313" key="6">
    <source>
        <dbReference type="Proteomes" id="UP000239549"/>
    </source>
</evidence>
<keyword evidence="3" id="KW-0411">Iron-sulfur</keyword>
<proteinExistence type="predicted"/>
<evidence type="ECO:0000256" key="2">
    <source>
        <dbReference type="ARBA" id="ARBA00023004"/>
    </source>
</evidence>
<dbReference type="OrthoDB" id="9804603at2"/>
<dbReference type="AlphaFoldDB" id="A0A2L2XFI8"/>
<name>A0A2L2XFI8_9FIRM</name>
<sequence>MKAKKFKSLPSVYINKALCKGCGICAAMCPKRVLVVDSRKKAVAANPLACAGCGKCELLCPDFAINLED</sequence>
<keyword evidence="6" id="KW-1185">Reference proteome</keyword>
<dbReference type="PROSITE" id="PS00198">
    <property type="entry name" value="4FE4S_FER_1"/>
    <property type="match status" value="1"/>
</dbReference>